<protein>
    <recommendedName>
        <fullName evidence="4">Genetic interactor of prohibitins 3, mitochondrial</fullName>
    </recommendedName>
</protein>
<dbReference type="Gene3D" id="3.40.50.300">
    <property type="entry name" value="P-loop containing nucleotide triphosphate hydrolases"/>
    <property type="match status" value="1"/>
</dbReference>
<comment type="caution">
    <text evidence="2">The sequence shown here is derived from an EMBL/GenBank/DDBJ whole genome shotgun (WGS) entry which is preliminary data.</text>
</comment>
<proteinExistence type="predicted"/>
<feature type="region of interest" description="Disordered" evidence="1">
    <location>
        <begin position="694"/>
        <end position="756"/>
    </location>
</feature>
<gene>
    <name evidence="2" type="ORF">HDK90DRAFT_474199</name>
</gene>
<accession>A0ABR1Z4V3</accession>
<evidence type="ECO:0000256" key="1">
    <source>
        <dbReference type="SAM" id="MobiDB-lite"/>
    </source>
</evidence>
<name>A0ABR1Z4V3_9PEZI</name>
<evidence type="ECO:0008006" key="4">
    <source>
        <dbReference type="Google" id="ProtNLM"/>
    </source>
</evidence>
<feature type="compositionally biased region" description="Basic and acidic residues" evidence="1">
    <location>
        <begin position="696"/>
        <end position="721"/>
    </location>
</feature>
<evidence type="ECO:0000313" key="3">
    <source>
        <dbReference type="Proteomes" id="UP001492380"/>
    </source>
</evidence>
<feature type="compositionally biased region" description="Polar residues" evidence="1">
    <location>
        <begin position="740"/>
        <end position="756"/>
    </location>
</feature>
<dbReference type="InterPro" id="IPR027417">
    <property type="entry name" value="P-loop_NTPase"/>
</dbReference>
<feature type="region of interest" description="Disordered" evidence="1">
    <location>
        <begin position="345"/>
        <end position="411"/>
    </location>
</feature>
<keyword evidence="3" id="KW-1185">Reference proteome</keyword>
<feature type="compositionally biased region" description="Basic and acidic residues" evidence="1">
    <location>
        <begin position="360"/>
        <end position="390"/>
    </location>
</feature>
<feature type="region of interest" description="Disordered" evidence="1">
    <location>
        <begin position="787"/>
        <end position="829"/>
    </location>
</feature>
<reference evidence="2 3" key="1">
    <citation type="submission" date="2024-04" db="EMBL/GenBank/DDBJ databases">
        <title>Phyllosticta paracitricarpa is synonymous to the EU quarantine fungus P. citricarpa based on phylogenomic analyses.</title>
        <authorList>
            <consortium name="Lawrence Berkeley National Laboratory"/>
            <person name="Van Ingen-Buijs V.A."/>
            <person name="Van Westerhoven A.C."/>
            <person name="Haridas S."/>
            <person name="Skiadas P."/>
            <person name="Martin F."/>
            <person name="Groenewald J.Z."/>
            <person name="Crous P.W."/>
            <person name="Seidl M.F."/>
        </authorList>
    </citation>
    <scope>NUCLEOTIDE SEQUENCE [LARGE SCALE GENOMIC DNA]</scope>
    <source>
        <strain evidence="2 3">CBS 123374</strain>
    </source>
</reference>
<feature type="compositionally biased region" description="Basic and acidic residues" evidence="1">
    <location>
        <begin position="435"/>
        <end position="444"/>
    </location>
</feature>
<feature type="region of interest" description="Disordered" evidence="1">
    <location>
        <begin position="424"/>
        <end position="447"/>
    </location>
</feature>
<evidence type="ECO:0000313" key="2">
    <source>
        <dbReference type="EMBL" id="KAK8247374.1"/>
    </source>
</evidence>
<dbReference type="Proteomes" id="UP001492380">
    <property type="component" value="Unassembled WGS sequence"/>
</dbReference>
<dbReference type="InterPro" id="IPR050896">
    <property type="entry name" value="Mito_lipid_metab_GTPase"/>
</dbReference>
<dbReference type="EMBL" id="JBBWRZ010000001">
    <property type="protein sequence ID" value="KAK8247374.1"/>
    <property type="molecule type" value="Genomic_DNA"/>
</dbReference>
<sequence length="829" mass="92455">MQPSLRRLSRVKLPFATARRLGVPPTVVSSGLRKKERVFSTLAPRWQAVETSAVAERIDTSHTPKKSLIEALPPSCPGCGAPSQTVAPDLAGYYSADMSHVKAYLRHDQEHEQPNKREDDIYAAAVANLDPSLREQLGVTESTETPPKSEAALPLCNRCHRLINHREGVPIDHPSIQAIRAMIQESPHKRNHIYHVVDAADFPMSVIPDITRALDIAPLRSRGRRASKRNWFDGKHTNVEFIITRADLLVPQEDMSRKLMAYIIEVLREKIGREYRDNVRLGNVHLVSAQRGWWTPAIKQKILKRGGASWFVGKVNVGKSSLFEVVFPKGQKDYVDIEQVRKQAEKEKKASWDSSNSMTQKEREDAEFEAKFLADPEDILKEEAEESKSETEEEAEQPVETSVSEDLPVNEETIEKDFDQFSKEVGDQESTQEDPNSKSEEHPQDPTASEAFLAETPSQDGALDEAAQESIDLEDSFSTTSLLPPPQKEVDYPVMPIISHLPGTTASPIRIPFARGRGELIDLPGLDRNSMDQYVAPQHRSKLLLKSRKKTERIVLKPHESLVLGGGLVRITPATEDLIYLVHPFVELPWHKSSTEKAVARERGEIENARSGIVNWADEKARSEVRSAGVVSLSHDVTKAAAGPLARKDVVGLKAINLPFVVWAVDVLIEGLGWVEVTAQTRRFKRRPIYASDDAAGERKTEEQPQTKHEVEVHEDAKPDDQANTNEPPSPETNEEASPWSTTAEESSSQFDSSTFDPRVVPFPQIQVFSPYGACIGSRQSLMGSILNAPRKAKVKERPRQSMKAVKARRPKGTQPGEAPDTVARGVRR</sequence>
<dbReference type="SUPFAM" id="SSF52540">
    <property type="entry name" value="P-loop containing nucleoside triphosphate hydrolases"/>
    <property type="match status" value="1"/>
</dbReference>
<organism evidence="2 3">
    <name type="scientific">Phyllosticta capitalensis</name>
    <dbReference type="NCBI Taxonomy" id="121624"/>
    <lineage>
        <taxon>Eukaryota</taxon>
        <taxon>Fungi</taxon>
        <taxon>Dikarya</taxon>
        <taxon>Ascomycota</taxon>
        <taxon>Pezizomycotina</taxon>
        <taxon>Dothideomycetes</taxon>
        <taxon>Dothideomycetes incertae sedis</taxon>
        <taxon>Botryosphaeriales</taxon>
        <taxon>Phyllostictaceae</taxon>
        <taxon>Phyllosticta</taxon>
    </lineage>
</organism>
<dbReference type="PANTHER" id="PTHR46434:SF1">
    <property type="entry name" value="GENETIC INTERACTOR OF PROHIBITINS 3, MITOCHONDRIAL"/>
    <property type="match status" value="1"/>
</dbReference>
<dbReference type="PANTHER" id="PTHR46434">
    <property type="entry name" value="GENETIC INTERACTOR OF PROHIBITINS 3, MITOCHONDRIAL"/>
    <property type="match status" value="1"/>
</dbReference>